<dbReference type="GeneID" id="26122723"/>
<keyword evidence="6" id="KW-0808">Transferase</keyword>
<evidence type="ECO:0000256" key="1">
    <source>
        <dbReference type="ARBA" id="ARBA00004328"/>
    </source>
</evidence>
<evidence type="ECO:0000313" key="10">
    <source>
        <dbReference type="EMBL" id="ALA62407.1"/>
    </source>
</evidence>
<dbReference type="KEGG" id="vg:26122723"/>
<comment type="similarity">
    <text evidence="2">Belongs to the poxviridae DNA-directed RNA polymerase 18 kDa subunit family.</text>
</comment>
<dbReference type="OrthoDB" id="11747at10239"/>
<name>A0A0M3ZJZ8_9POXV</name>
<keyword evidence="7" id="KW-0946">Virion</keyword>
<evidence type="ECO:0000256" key="8">
    <source>
        <dbReference type="ARBA" id="ARBA00023163"/>
    </source>
</evidence>
<keyword evidence="8" id="KW-0804">Transcription</keyword>
<accession>A0A0M3ZJZ8</accession>
<dbReference type="GO" id="GO:0044423">
    <property type="term" value="C:virion component"/>
    <property type="evidence" value="ECO:0007669"/>
    <property type="project" value="UniProtKB-KW"/>
</dbReference>
<evidence type="ECO:0000256" key="5">
    <source>
        <dbReference type="ARBA" id="ARBA00022478"/>
    </source>
</evidence>
<sequence>MSSFKSNVYLPIVLEPHELNLDLMDNIKKNVILKYLHKETSGFMPKSIRVVENTSMPLGELINNQIVVHVPCEVDCVYYKIGDIVSGKLTITDESDISVLCGDLICKIRGDTGTVSYDNSMYCFTKNGKVYANGSEVTVVLKEAQSGHDSSFMFLGNIIEK</sequence>
<organism evidence="10 11">
    <name type="scientific">Turkeypox virus</name>
    <dbReference type="NCBI Taxonomy" id="336486"/>
    <lineage>
        <taxon>Viruses</taxon>
        <taxon>Varidnaviria</taxon>
        <taxon>Bamfordvirae</taxon>
        <taxon>Nucleocytoviricota</taxon>
        <taxon>Pokkesviricetes</taxon>
        <taxon>Chitovirales</taxon>
        <taxon>Poxviridae</taxon>
        <taxon>Chordopoxvirinae</taxon>
        <taxon>Avipoxvirus</taxon>
        <taxon>Avipoxvirus turkeypox</taxon>
    </lineage>
</organism>
<keyword evidence="11" id="KW-1185">Reference proteome</keyword>
<dbReference type="GO" id="GO:0003899">
    <property type="term" value="F:DNA-directed RNA polymerase activity"/>
    <property type="evidence" value="ECO:0007669"/>
    <property type="project" value="UniProtKB-EC"/>
</dbReference>
<dbReference type="GO" id="GO:0019083">
    <property type="term" value="P:viral transcription"/>
    <property type="evidence" value="ECO:0007669"/>
    <property type="project" value="InterPro"/>
</dbReference>
<dbReference type="GO" id="GO:0003677">
    <property type="term" value="F:DNA binding"/>
    <property type="evidence" value="ECO:0007669"/>
    <property type="project" value="InterPro"/>
</dbReference>
<evidence type="ECO:0000313" key="11">
    <source>
        <dbReference type="Proteomes" id="UP000142477"/>
    </source>
</evidence>
<comment type="subcellular location">
    <subcellularLocation>
        <location evidence="1">Virion</location>
    </subcellularLocation>
</comment>
<dbReference type="EMBL" id="KP728110">
    <property type="protein sequence ID" value="ALA62407.1"/>
    <property type="molecule type" value="Genomic_DNA"/>
</dbReference>
<evidence type="ECO:0000256" key="3">
    <source>
        <dbReference type="ARBA" id="ARBA00012418"/>
    </source>
</evidence>
<protein>
    <recommendedName>
        <fullName evidence="4">DNA-directed RNA polymerase 18 kDa subunit</fullName>
        <ecNumber evidence="3">2.7.7.6</ecNumber>
    </recommendedName>
</protein>
<evidence type="ECO:0000256" key="4">
    <source>
        <dbReference type="ARBA" id="ARBA00015780"/>
    </source>
</evidence>
<proteinExistence type="inferred from homology"/>
<comment type="catalytic activity">
    <reaction evidence="9">
        <text>RNA(n) + a ribonucleoside 5'-triphosphate = RNA(n+1) + diphosphate</text>
        <dbReference type="Rhea" id="RHEA:21248"/>
        <dbReference type="Rhea" id="RHEA-COMP:14527"/>
        <dbReference type="Rhea" id="RHEA-COMP:17342"/>
        <dbReference type="ChEBI" id="CHEBI:33019"/>
        <dbReference type="ChEBI" id="CHEBI:61557"/>
        <dbReference type="ChEBI" id="CHEBI:140395"/>
        <dbReference type="EC" id="2.7.7.6"/>
    </reaction>
</comment>
<keyword evidence="5" id="KW-0240">DNA-directed RNA polymerase</keyword>
<evidence type="ECO:0000256" key="9">
    <source>
        <dbReference type="ARBA" id="ARBA00048552"/>
    </source>
</evidence>
<evidence type="ECO:0000256" key="2">
    <source>
        <dbReference type="ARBA" id="ARBA00005370"/>
    </source>
</evidence>
<dbReference type="GO" id="GO:0000428">
    <property type="term" value="C:DNA-directed RNA polymerase complex"/>
    <property type="evidence" value="ECO:0007669"/>
    <property type="project" value="UniProtKB-KW"/>
</dbReference>
<dbReference type="InterPro" id="IPR004973">
    <property type="entry name" value="DNA-dir_RNA_pol_18kDa_poxviral"/>
</dbReference>
<evidence type="ECO:0000256" key="6">
    <source>
        <dbReference type="ARBA" id="ARBA00022679"/>
    </source>
</evidence>
<dbReference type="Pfam" id="PF03293">
    <property type="entry name" value="Pox_RNA_pol"/>
    <property type="match status" value="1"/>
</dbReference>
<evidence type="ECO:0000256" key="7">
    <source>
        <dbReference type="ARBA" id="ARBA00022844"/>
    </source>
</evidence>
<dbReference type="Proteomes" id="UP000142477">
    <property type="component" value="Segment"/>
</dbReference>
<dbReference type="EC" id="2.7.7.6" evidence="3"/>
<reference evidence="10 11" key="1">
    <citation type="journal article" date="2015" name="Infect. Genet. Evol.">
        <title>Unique genomic organization of a novel Avipoxvirus detected in turkey (Meleagris gallopavo).</title>
        <authorList>
            <person name="Banyai K."/>
            <person name="Palya V."/>
            <person name="Denes B."/>
            <person name="Glavits R."/>
            <person name="Ivanics E."/>
            <person name="Horvath B."/>
            <person name="Farkas S.L."/>
            <person name="Marton S."/>
            <person name="Balint A."/>
            <person name="Gyuranecz M."/>
            <person name="Erdelyi K."/>
            <person name="Dan A."/>
        </authorList>
    </citation>
    <scope>NUCLEOTIDE SEQUENCE [LARGE SCALE GENOMIC DNA]</scope>
    <source>
        <strain evidence="10 11">TKPV-HU1124/2011</strain>
    </source>
</reference>
<dbReference type="RefSeq" id="YP_009177054.1">
    <property type="nucleotide sequence ID" value="NC_028238.1"/>
</dbReference>